<evidence type="ECO:0000256" key="2">
    <source>
        <dbReference type="ARBA" id="ARBA00022448"/>
    </source>
</evidence>
<dbReference type="EMBL" id="JACCEM010000004">
    <property type="protein sequence ID" value="NYT49276.1"/>
    <property type="molecule type" value="Genomic_DNA"/>
</dbReference>
<evidence type="ECO:0000256" key="8">
    <source>
        <dbReference type="ARBA" id="ARBA00023136"/>
    </source>
</evidence>
<evidence type="ECO:0000256" key="3">
    <source>
        <dbReference type="ARBA" id="ARBA00022547"/>
    </source>
</evidence>
<dbReference type="RefSeq" id="WP_180154583.1">
    <property type="nucleotide sequence ID" value="NZ_JACCEM010000004.1"/>
</dbReference>
<dbReference type="PANTHER" id="PTHR33445">
    <property type="entry name" value="ATP SYNTHASE SUBUNIT B', CHLOROPLASTIC"/>
    <property type="match status" value="1"/>
</dbReference>
<comment type="function">
    <text evidence="10 13">F(1)F(0) ATP synthase produces ATP from ADP in the presence of a proton or sodium gradient. F-type ATPases consist of two structural domains, F(1) containing the extramembraneous catalytic core and F(0) containing the membrane proton channel, linked together by a central stalk and a peripheral stalk. During catalysis, ATP synthesis in the catalytic domain of F(1) is coupled via a rotary mechanism of the central stalk subunits to proton translocation.</text>
</comment>
<accession>A0A853G411</accession>
<sequence>MPIDWVTVIAQIANFAILVWLLQRVLYRPLMRALDERRANVDRRLLEAEAARREAEAEARAHREALQELEQARGLRLQELEAEIEALRAEMTQAAREEARLRREAWRRQVEDEKADFLNRLRRRAGDGFVTLARRSLADMADEDLSDRMARVFARRLSELGPEDRAALRQAARADGGARVLSSLRLSAGAQADIARAVAALLDASADVSFQQDGEIDCGVALQVGSRRLGWTLGEHLDALEEDVAAFLDLRLEGGGEPWN</sequence>
<feature type="coiled-coil region" evidence="14">
    <location>
        <begin position="31"/>
        <end position="116"/>
    </location>
</feature>
<keyword evidence="2 13" id="KW-0813">Transport</keyword>
<protein>
    <recommendedName>
        <fullName evidence="13">ATP synthase subunit b</fullName>
    </recommendedName>
    <alternativeName>
        <fullName evidence="13">ATP synthase F(0) sector subunit b</fullName>
    </alternativeName>
    <alternativeName>
        <fullName evidence="13">ATPase subunit I</fullName>
    </alternativeName>
    <alternativeName>
        <fullName evidence="13">F-type ATPase subunit b</fullName>
        <shortName evidence="13">F-ATPase subunit b</shortName>
    </alternativeName>
</protein>
<dbReference type="InterPro" id="IPR050059">
    <property type="entry name" value="ATP_synthase_B_chain"/>
</dbReference>
<evidence type="ECO:0000313" key="15">
    <source>
        <dbReference type="EMBL" id="NYT49276.1"/>
    </source>
</evidence>
<evidence type="ECO:0000313" key="16">
    <source>
        <dbReference type="Proteomes" id="UP000559809"/>
    </source>
</evidence>
<gene>
    <name evidence="13" type="primary">atpF</name>
    <name evidence="15" type="ORF">H0A72_08130</name>
</gene>
<keyword evidence="14" id="KW-0175">Coiled coil</keyword>
<comment type="caution">
    <text evidence="15">The sequence shown here is derived from an EMBL/GenBank/DDBJ whole genome shotgun (WGS) entry which is preliminary data.</text>
</comment>
<evidence type="ECO:0000256" key="7">
    <source>
        <dbReference type="ARBA" id="ARBA00023065"/>
    </source>
</evidence>
<dbReference type="GO" id="GO:0005886">
    <property type="term" value="C:plasma membrane"/>
    <property type="evidence" value="ECO:0007669"/>
    <property type="project" value="UniProtKB-SubCell"/>
</dbReference>
<keyword evidence="13" id="KW-1003">Cell membrane</keyword>
<dbReference type="GO" id="GO:0046933">
    <property type="term" value="F:proton-transporting ATP synthase activity, rotational mechanism"/>
    <property type="evidence" value="ECO:0007669"/>
    <property type="project" value="UniProtKB-UniRule"/>
</dbReference>
<proteinExistence type="inferred from homology"/>
<keyword evidence="4 13" id="KW-0812">Transmembrane</keyword>
<keyword evidence="6 13" id="KW-1133">Transmembrane helix</keyword>
<dbReference type="Proteomes" id="UP000559809">
    <property type="component" value="Unassembled WGS sequence"/>
</dbReference>
<evidence type="ECO:0000256" key="14">
    <source>
        <dbReference type="SAM" id="Coils"/>
    </source>
</evidence>
<dbReference type="PANTHER" id="PTHR33445:SF2">
    <property type="entry name" value="ATP SYNTHASE SUBUNIT B', CHLOROPLASTIC"/>
    <property type="match status" value="1"/>
</dbReference>
<dbReference type="HAMAP" id="MF_01398">
    <property type="entry name" value="ATP_synth_b_bprime"/>
    <property type="match status" value="1"/>
</dbReference>
<keyword evidence="9 13" id="KW-0066">ATP synthesis</keyword>
<dbReference type="Pfam" id="PF00430">
    <property type="entry name" value="ATP-synt_B"/>
    <property type="match status" value="1"/>
</dbReference>
<keyword evidence="5 13" id="KW-0375">Hydrogen ion transport</keyword>
<keyword evidence="8 13" id="KW-0472">Membrane</keyword>
<dbReference type="GO" id="GO:0012505">
    <property type="term" value="C:endomembrane system"/>
    <property type="evidence" value="ECO:0007669"/>
    <property type="project" value="UniProtKB-SubCell"/>
</dbReference>
<evidence type="ECO:0000256" key="10">
    <source>
        <dbReference type="ARBA" id="ARBA00025198"/>
    </source>
</evidence>
<dbReference type="InterPro" id="IPR002146">
    <property type="entry name" value="ATP_synth_b/b'su_bac/chlpt"/>
</dbReference>
<organism evidence="15 16">
    <name type="scientific">Parapusillimonas granuli</name>
    <dbReference type="NCBI Taxonomy" id="380911"/>
    <lineage>
        <taxon>Bacteria</taxon>
        <taxon>Pseudomonadati</taxon>
        <taxon>Pseudomonadota</taxon>
        <taxon>Betaproteobacteria</taxon>
        <taxon>Burkholderiales</taxon>
        <taxon>Alcaligenaceae</taxon>
        <taxon>Parapusillimonas</taxon>
    </lineage>
</organism>
<feature type="transmembrane region" description="Helical" evidence="13">
    <location>
        <begin position="6"/>
        <end position="27"/>
    </location>
</feature>
<evidence type="ECO:0000256" key="9">
    <source>
        <dbReference type="ARBA" id="ARBA00023310"/>
    </source>
</evidence>
<keyword evidence="7 13" id="KW-0406">Ion transport</keyword>
<comment type="similarity">
    <text evidence="1 13">Belongs to the ATPase B chain family.</text>
</comment>
<dbReference type="CDD" id="cd06503">
    <property type="entry name" value="ATP-synt_Fo_b"/>
    <property type="match status" value="1"/>
</dbReference>
<evidence type="ECO:0000256" key="13">
    <source>
        <dbReference type="HAMAP-Rule" id="MF_01398"/>
    </source>
</evidence>
<evidence type="ECO:0000256" key="11">
    <source>
        <dbReference type="ARBA" id="ARBA00025614"/>
    </source>
</evidence>
<comment type="function">
    <text evidence="11">Component of the F(0) channel, it forms part of the peripheral stalk, linking F(1) to F(0). The b'-subunit is a diverged and duplicated form of b found in plants and photosynthetic bacteria.</text>
</comment>
<keyword evidence="16" id="KW-1185">Reference proteome</keyword>
<comment type="subunit">
    <text evidence="13">F-type ATPases have 2 components, F(1) - the catalytic core - and F(0) - the membrane proton channel. F(1) has five subunits: alpha(3), beta(3), gamma(1), delta(1), epsilon(1). F(0) has three main subunits: a(1), b(2) and c(10-14). The alpha and beta chains form an alternating ring which encloses part of the gamma chain. F(1) is attached to F(0) by a central stalk formed by the gamma and epsilon chains, while a peripheral stalk is formed by the delta and b chains.</text>
</comment>
<evidence type="ECO:0000256" key="1">
    <source>
        <dbReference type="ARBA" id="ARBA00005513"/>
    </source>
</evidence>
<comment type="subcellular location">
    <subcellularLocation>
        <location evidence="13">Cell membrane</location>
        <topology evidence="13">Single-pass membrane protein</topology>
    </subcellularLocation>
    <subcellularLocation>
        <location evidence="12">Endomembrane system</location>
        <topology evidence="12">Single-pass membrane protein</topology>
    </subcellularLocation>
</comment>
<dbReference type="GO" id="GO:0046961">
    <property type="term" value="F:proton-transporting ATPase activity, rotational mechanism"/>
    <property type="evidence" value="ECO:0007669"/>
    <property type="project" value="TreeGrafter"/>
</dbReference>
<reference evidence="15 16" key="1">
    <citation type="submission" date="2020-07" db="EMBL/GenBank/DDBJ databases">
        <title>Taxonomic revisions and descriptions of new bacterial species based on genomic comparisons in the high-G+C-content subgroup of the family Alcaligenaceae.</title>
        <authorList>
            <person name="Szabo A."/>
            <person name="Felfoldi T."/>
        </authorList>
    </citation>
    <scope>NUCLEOTIDE SEQUENCE [LARGE SCALE GENOMIC DNA]</scope>
    <source>
        <strain evidence="15 16">LMG 24012</strain>
    </source>
</reference>
<evidence type="ECO:0000256" key="6">
    <source>
        <dbReference type="ARBA" id="ARBA00022989"/>
    </source>
</evidence>
<evidence type="ECO:0000256" key="5">
    <source>
        <dbReference type="ARBA" id="ARBA00022781"/>
    </source>
</evidence>
<dbReference type="AlphaFoldDB" id="A0A853G411"/>
<evidence type="ECO:0000256" key="12">
    <source>
        <dbReference type="ARBA" id="ARBA00037847"/>
    </source>
</evidence>
<evidence type="ECO:0000256" key="4">
    <source>
        <dbReference type="ARBA" id="ARBA00022692"/>
    </source>
</evidence>
<dbReference type="GO" id="GO:0045259">
    <property type="term" value="C:proton-transporting ATP synthase complex"/>
    <property type="evidence" value="ECO:0007669"/>
    <property type="project" value="UniProtKB-KW"/>
</dbReference>
<name>A0A853G411_9BURK</name>
<keyword evidence="3 13" id="KW-0138">CF(0)</keyword>